<evidence type="ECO:0000313" key="2">
    <source>
        <dbReference type="EMBL" id="JAD41079.1"/>
    </source>
</evidence>
<accession>A0A0A8ZNW5</accession>
<feature type="region of interest" description="Disordered" evidence="1">
    <location>
        <begin position="1"/>
        <end position="32"/>
    </location>
</feature>
<feature type="compositionally biased region" description="Gly residues" evidence="1">
    <location>
        <begin position="13"/>
        <end position="26"/>
    </location>
</feature>
<proteinExistence type="predicted"/>
<reference evidence="2" key="1">
    <citation type="submission" date="2014-09" db="EMBL/GenBank/DDBJ databases">
        <authorList>
            <person name="Magalhaes I.L.F."/>
            <person name="Oliveira U."/>
            <person name="Santos F.R."/>
            <person name="Vidigal T.H.D.A."/>
            <person name="Brescovit A.D."/>
            <person name="Santos A.J."/>
        </authorList>
    </citation>
    <scope>NUCLEOTIDE SEQUENCE</scope>
    <source>
        <tissue evidence="2">Shoot tissue taken approximately 20 cm above the soil surface</tissue>
    </source>
</reference>
<sequence>MKSCRGADVCDPGSGGGEKQAGQCGGDGEEVEGQACTIGGWAVGGGTR</sequence>
<dbReference type="EMBL" id="GBRH01256816">
    <property type="protein sequence ID" value="JAD41079.1"/>
    <property type="molecule type" value="Transcribed_RNA"/>
</dbReference>
<organism evidence="2">
    <name type="scientific">Arundo donax</name>
    <name type="common">Giant reed</name>
    <name type="synonym">Donax arundinaceus</name>
    <dbReference type="NCBI Taxonomy" id="35708"/>
    <lineage>
        <taxon>Eukaryota</taxon>
        <taxon>Viridiplantae</taxon>
        <taxon>Streptophyta</taxon>
        <taxon>Embryophyta</taxon>
        <taxon>Tracheophyta</taxon>
        <taxon>Spermatophyta</taxon>
        <taxon>Magnoliopsida</taxon>
        <taxon>Liliopsida</taxon>
        <taxon>Poales</taxon>
        <taxon>Poaceae</taxon>
        <taxon>PACMAD clade</taxon>
        <taxon>Arundinoideae</taxon>
        <taxon>Arundineae</taxon>
        <taxon>Arundo</taxon>
    </lineage>
</organism>
<dbReference type="AlphaFoldDB" id="A0A0A8ZNW5"/>
<protein>
    <submittedName>
        <fullName evidence="2">Uncharacterized protein</fullName>
    </submittedName>
</protein>
<evidence type="ECO:0000256" key="1">
    <source>
        <dbReference type="SAM" id="MobiDB-lite"/>
    </source>
</evidence>
<name>A0A0A8ZNW5_ARUDO</name>
<reference evidence="2" key="2">
    <citation type="journal article" date="2015" name="Data Brief">
        <title>Shoot transcriptome of the giant reed, Arundo donax.</title>
        <authorList>
            <person name="Barrero R.A."/>
            <person name="Guerrero F.D."/>
            <person name="Moolhuijzen P."/>
            <person name="Goolsby J.A."/>
            <person name="Tidwell J."/>
            <person name="Bellgard S.E."/>
            <person name="Bellgard M.I."/>
        </authorList>
    </citation>
    <scope>NUCLEOTIDE SEQUENCE</scope>
    <source>
        <tissue evidence="2">Shoot tissue taken approximately 20 cm above the soil surface</tissue>
    </source>
</reference>